<dbReference type="InterPro" id="IPR039670">
    <property type="entry name" value="NPC2-like"/>
</dbReference>
<protein>
    <recommendedName>
        <fullName evidence="5">MD-2-related lipid-recognition domain-containing protein</fullName>
    </recommendedName>
</protein>
<accession>A0A7M7TA07</accession>
<dbReference type="Gene3D" id="2.60.40.770">
    <property type="match status" value="1"/>
</dbReference>
<dbReference type="InParanoid" id="A0A7M7TA07"/>
<evidence type="ECO:0000256" key="2">
    <source>
        <dbReference type="ARBA" id="ARBA00006370"/>
    </source>
</evidence>
<dbReference type="AlphaFoldDB" id="A0A7M7TA07"/>
<dbReference type="GeneID" id="100116044"/>
<reference evidence="6" key="1">
    <citation type="submission" date="2021-01" db="UniProtKB">
        <authorList>
            <consortium name="EnsemblMetazoa"/>
        </authorList>
    </citation>
    <scope>IDENTIFICATION</scope>
</reference>
<dbReference type="KEGG" id="nvi:100116044"/>
<evidence type="ECO:0000313" key="7">
    <source>
        <dbReference type="Proteomes" id="UP000002358"/>
    </source>
</evidence>
<dbReference type="EnsemblMetazoa" id="XM_031930052">
    <property type="protein sequence ID" value="XP_031785912"/>
    <property type="gene ID" value="LOC100116044"/>
</dbReference>
<dbReference type="SUPFAM" id="SSF81296">
    <property type="entry name" value="E set domains"/>
    <property type="match status" value="1"/>
</dbReference>
<keyword evidence="3" id="KW-0964">Secreted</keyword>
<comment type="subcellular location">
    <subcellularLocation>
        <location evidence="1">Secreted</location>
    </subcellularLocation>
</comment>
<dbReference type="PANTHER" id="PTHR11306">
    <property type="entry name" value="NIEMANN PICK TYPE C2 PROTEIN NPC2-RELATED"/>
    <property type="match status" value="1"/>
</dbReference>
<evidence type="ECO:0000256" key="1">
    <source>
        <dbReference type="ARBA" id="ARBA00004613"/>
    </source>
</evidence>
<dbReference type="SMR" id="A0A7M7TA07"/>
<dbReference type="InterPro" id="IPR003172">
    <property type="entry name" value="ML_dom"/>
</dbReference>
<dbReference type="Pfam" id="PF02221">
    <property type="entry name" value="E1_DerP2_DerF2"/>
    <property type="match status" value="1"/>
</dbReference>
<feature type="domain" description="MD-2-related lipid-recognition" evidence="5">
    <location>
        <begin position="26"/>
        <end position="157"/>
    </location>
</feature>
<dbReference type="GO" id="GO:0015918">
    <property type="term" value="P:sterol transport"/>
    <property type="evidence" value="ECO:0007669"/>
    <property type="project" value="InterPro"/>
</dbReference>
<name>A0A7M7TA07_NASVI</name>
<dbReference type="SMART" id="SM00737">
    <property type="entry name" value="ML"/>
    <property type="match status" value="1"/>
</dbReference>
<evidence type="ECO:0000256" key="4">
    <source>
        <dbReference type="SAM" id="SignalP"/>
    </source>
</evidence>
<feature type="signal peptide" evidence="4">
    <location>
        <begin position="1"/>
        <end position="21"/>
    </location>
</feature>
<sequence length="161" mass="18396">MTSSLKRVYILFITVVMTVSAEVIVWKSCPNDSSTPKVCTIHEVRVLPCKEAVQGKACNLKKGEDAKISFDFTPKFDASKVESRAYWPNQLVDLPLMGMESDACKEGTTCPLARDTKYTYNINLPISKKFPTRPFDVKWKLWNTEKEDELCCFLFQINLLK</sequence>
<organism evidence="6 7">
    <name type="scientific">Nasonia vitripennis</name>
    <name type="common">Parasitic wasp</name>
    <dbReference type="NCBI Taxonomy" id="7425"/>
    <lineage>
        <taxon>Eukaryota</taxon>
        <taxon>Metazoa</taxon>
        <taxon>Ecdysozoa</taxon>
        <taxon>Arthropoda</taxon>
        <taxon>Hexapoda</taxon>
        <taxon>Insecta</taxon>
        <taxon>Pterygota</taxon>
        <taxon>Neoptera</taxon>
        <taxon>Endopterygota</taxon>
        <taxon>Hymenoptera</taxon>
        <taxon>Apocrita</taxon>
        <taxon>Proctotrupomorpha</taxon>
        <taxon>Chalcidoidea</taxon>
        <taxon>Pteromalidae</taxon>
        <taxon>Pteromalinae</taxon>
        <taxon>Nasonia</taxon>
    </lineage>
</organism>
<dbReference type="Proteomes" id="UP000002358">
    <property type="component" value="Unassembled WGS sequence"/>
</dbReference>
<dbReference type="OrthoDB" id="6576058at2759"/>
<dbReference type="GO" id="GO:0005576">
    <property type="term" value="C:extracellular region"/>
    <property type="evidence" value="ECO:0007669"/>
    <property type="project" value="UniProtKB-SubCell"/>
</dbReference>
<dbReference type="FunFam" id="2.60.40.770:FF:000001">
    <property type="entry name" value="NPC intracellular cholesterol transporter 2"/>
    <property type="match status" value="1"/>
</dbReference>
<dbReference type="GO" id="GO:0032934">
    <property type="term" value="F:sterol binding"/>
    <property type="evidence" value="ECO:0007669"/>
    <property type="project" value="InterPro"/>
</dbReference>
<keyword evidence="7" id="KW-1185">Reference proteome</keyword>
<dbReference type="PANTHER" id="PTHR11306:SF55">
    <property type="entry name" value="GEO08227P1-RELATED"/>
    <property type="match status" value="1"/>
</dbReference>
<dbReference type="InterPro" id="IPR014756">
    <property type="entry name" value="Ig_E-set"/>
</dbReference>
<dbReference type="FunCoup" id="A0A7M7TA07">
    <property type="interactions" value="103"/>
</dbReference>
<comment type="similarity">
    <text evidence="2">Belongs to the NPC2 family.</text>
</comment>
<evidence type="ECO:0000256" key="3">
    <source>
        <dbReference type="ARBA" id="ARBA00022525"/>
    </source>
</evidence>
<evidence type="ECO:0000313" key="6">
    <source>
        <dbReference type="EnsemblMetazoa" id="XP_031785912"/>
    </source>
</evidence>
<proteinExistence type="inferred from homology"/>
<keyword evidence="4" id="KW-0732">Signal</keyword>
<evidence type="ECO:0000259" key="5">
    <source>
        <dbReference type="SMART" id="SM00737"/>
    </source>
</evidence>
<feature type="chain" id="PRO_5029752623" description="MD-2-related lipid-recognition domain-containing protein" evidence="4">
    <location>
        <begin position="22"/>
        <end position="161"/>
    </location>
</feature>
<dbReference type="RefSeq" id="XP_031785912.1">
    <property type="nucleotide sequence ID" value="XM_031930052.2"/>
</dbReference>